<proteinExistence type="predicted"/>
<dbReference type="Proteomes" id="UP001590950">
    <property type="component" value="Unassembled WGS sequence"/>
</dbReference>
<feature type="compositionally biased region" description="Acidic residues" evidence="1">
    <location>
        <begin position="96"/>
        <end position="107"/>
    </location>
</feature>
<keyword evidence="2" id="KW-1133">Transmembrane helix</keyword>
<protein>
    <submittedName>
        <fullName evidence="3">Uncharacterized protein</fullName>
    </submittedName>
</protein>
<feature type="compositionally biased region" description="Low complexity" evidence="1">
    <location>
        <begin position="51"/>
        <end position="63"/>
    </location>
</feature>
<accession>A0ABR4AMS1</accession>
<sequence>MIEKATASTESSFHRYSTTENEHGIYTPDVENYPLRAPTSAHLPHTHTTKPSPNKAPSPSSSPRRLQDPEKRSPDHHAARLHPLDTRSHPQRTSYTDDEDGDYEDEEDGPKRHAVWILIYLSTFAPLLALAMALYTLLTVTILLMLLPLRLCMPTFPSPNSFYRFLSPPPTFQLSLIFSSYEKDAINDSRTRSITKLVLFNMVAPFYAGAIAAAAWIAAIFWSYTAILGNPDGKEERDDGREAVLSVRGWWERWLVRGLD</sequence>
<name>A0ABR4AMS1_9LECA</name>
<keyword evidence="4" id="KW-1185">Reference proteome</keyword>
<dbReference type="EMBL" id="JBEFKJ010000003">
    <property type="protein sequence ID" value="KAL2046796.1"/>
    <property type="molecule type" value="Genomic_DNA"/>
</dbReference>
<evidence type="ECO:0000256" key="1">
    <source>
        <dbReference type="SAM" id="MobiDB-lite"/>
    </source>
</evidence>
<feature type="compositionally biased region" description="Basic and acidic residues" evidence="1">
    <location>
        <begin position="65"/>
        <end position="88"/>
    </location>
</feature>
<keyword evidence="2" id="KW-0812">Transmembrane</keyword>
<feature type="compositionally biased region" description="Polar residues" evidence="1">
    <location>
        <begin position="1"/>
        <end position="19"/>
    </location>
</feature>
<feature type="transmembrane region" description="Helical" evidence="2">
    <location>
        <begin position="206"/>
        <end position="227"/>
    </location>
</feature>
<organism evidence="3 4">
    <name type="scientific">Stereocaulon virgatum</name>
    <dbReference type="NCBI Taxonomy" id="373712"/>
    <lineage>
        <taxon>Eukaryota</taxon>
        <taxon>Fungi</taxon>
        <taxon>Dikarya</taxon>
        <taxon>Ascomycota</taxon>
        <taxon>Pezizomycotina</taxon>
        <taxon>Lecanoromycetes</taxon>
        <taxon>OSLEUM clade</taxon>
        <taxon>Lecanoromycetidae</taxon>
        <taxon>Lecanorales</taxon>
        <taxon>Lecanorineae</taxon>
        <taxon>Stereocaulaceae</taxon>
        <taxon>Stereocaulon</taxon>
    </lineage>
</organism>
<evidence type="ECO:0000313" key="3">
    <source>
        <dbReference type="EMBL" id="KAL2046796.1"/>
    </source>
</evidence>
<evidence type="ECO:0000313" key="4">
    <source>
        <dbReference type="Proteomes" id="UP001590950"/>
    </source>
</evidence>
<feature type="region of interest" description="Disordered" evidence="1">
    <location>
        <begin position="1"/>
        <end position="107"/>
    </location>
</feature>
<keyword evidence="2" id="KW-0472">Membrane</keyword>
<gene>
    <name evidence="3" type="ORF">N7G274_000814</name>
</gene>
<feature type="transmembrane region" description="Helical" evidence="2">
    <location>
        <begin position="117"/>
        <end position="147"/>
    </location>
</feature>
<evidence type="ECO:0000256" key="2">
    <source>
        <dbReference type="SAM" id="Phobius"/>
    </source>
</evidence>
<comment type="caution">
    <text evidence="3">The sequence shown here is derived from an EMBL/GenBank/DDBJ whole genome shotgun (WGS) entry which is preliminary data.</text>
</comment>
<reference evidence="3 4" key="1">
    <citation type="submission" date="2024-09" db="EMBL/GenBank/DDBJ databases">
        <title>Rethinking Asexuality: The Enigmatic Case of Functional Sexual Genes in Lepraria (Stereocaulaceae).</title>
        <authorList>
            <person name="Doellman M."/>
            <person name="Sun Y."/>
            <person name="Barcenas-Pena A."/>
            <person name="Lumbsch H.T."/>
            <person name="Grewe F."/>
        </authorList>
    </citation>
    <scope>NUCLEOTIDE SEQUENCE [LARGE SCALE GENOMIC DNA]</scope>
    <source>
        <strain evidence="3 4">Mercado 3170</strain>
    </source>
</reference>